<name>A0A8A4TNH1_SULCO</name>
<organism evidence="3 4">
    <name type="scientific">Sulfidibacter corallicola</name>
    <dbReference type="NCBI Taxonomy" id="2818388"/>
    <lineage>
        <taxon>Bacteria</taxon>
        <taxon>Pseudomonadati</taxon>
        <taxon>Acidobacteriota</taxon>
        <taxon>Holophagae</taxon>
        <taxon>Acanthopleuribacterales</taxon>
        <taxon>Acanthopleuribacteraceae</taxon>
        <taxon>Sulfidibacter</taxon>
    </lineage>
</organism>
<feature type="transmembrane region" description="Helical" evidence="2">
    <location>
        <begin position="1037"/>
        <end position="1055"/>
    </location>
</feature>
<feature type="transmembrane region" description="Helical" evidence="2">
    <location>
        <begin position="959"/>
        <end position="977"/>
    </location>
</feature>
<evidence type="ECO:0000313" key="3">
    <source>
        <dbReference type="EMBL" id="QTD48135.1"/>
    </source>
</evidence>
<feature type="transmembrane region" description="Helical" evidence="2">
    <location>
        <begin position="1200"/>
        <end position="1221"/>
    </location>
</feature>
<evidence type="ECO:0000313" key="4">
    <source>
        <dbReference type="Proteomes" id="UP000663929"/>
    </source>
</evidence>
<feature type="transmembrane region" description="Helical" evidence="2">
    <location>
        <begin position="935"/>
        <end position="953"/>
    </location>
</feature>
<feature type="transmembrane region" description="Helical" evidence="2">
    <location>
        <begin position="649"/>
        <end position="666"/>
    </location>
</feature>
<keyword evidence="2" id="KW-1133">Transmembrane helix</keyword>
<feature type="transmembrane region" description="Helical" evidence="2">
    <location>
        <begin position="879"/>
        <end position="899"/>
    </location>
</feature>
<keyword evidence="2" id="KW-0472">Membrane</keyword>
<proteinExistence type="predicted"/>
<dbReference type="Proteomes" id="UP000663929">
    <property type="component" value="Chromosome"/>
</dbReference>
<feature type="transmembrane region" description="Helical" evidence="2">
    <location>
        <begin position="1087"/>
        <end position="1105"/>
    </location>
</feature>
<dbReference type="RefSeq" id="WP_237377796.1">
    <property type="nucleotide sequence ID" value="NZ_CP071793.1"/>
</dbReference>
<feature type="transmembrane region" description="Helical" evidence="2">
    <location>
        <begin position="671"/>
        <end position="688"/>
    </location>
</feature>
<feature type="transmembrane region" description="Helical" evidence="2">
    <location>
        <begin position="472"/>
        <end position="495"/>
    </location>
</feature>
<evidence type="ECO:0000256" key="1">
    <source>
        <dbReference type="SAM" id="MobiDB-lite"/>
    </source>
</evidence>
<feature type="transmembrane region" description="Helical" evidence="2">
    <location>
        <begin position="821"/>
        <end position="842"/>
    </location>
</feature>
<feature type="transmembrane region" description="Helical" evidence="2">
    <location>
        <begin position="905"/>
        <end position="923"/>
    </location>
</feature>
<feature type="transmembrane region" description="Helical" evidence="2">
    <location>
        <begin position="1356"/>
        <end position="1374"/>
    </location>
</feature>
<feature type="transmembrane region" description="Helical" evidence="2">
    <location>
        <begin position="848"/>
        <end position="867"/>
    </location>
</feature>
<feature type="compositionally biased region" description="Polar residues" evidence="1">
    <location>
        <begin position="357"/>
        <end position="366"/>
    </location>
</feature>
<feature type="transmembrane region" description="Helical" evidence="2">
    <location>
        <begin position="792"/>
        <end position="809"/>
    </location>
</feature>
<feature type="transmembrane region" description="Helical" evidence="2">
    <location>
        <begin position="1410"/>
        <end position="1431"/>
    </location>
</feature>
<feature type="transmembrane region" description="Helical" evidence="2">
    <location>
        <begin position="537"/>
        <end position="555"/>
    </location>
</feature>
<feature type="transmembrane region" description="Helical" evidence="2">
    <location>
        <begin position="1386"/>
        <end position="1403"/>
    </location>
</feature>
<evidence type="ECO:0000256" key="2">
    <source>
        <dbReference type="SAM" id="Phobius"/>
    </source>
</evidence>
<feature type="transmembrane region" description="Helical" evidence="2">
    <location>
        <begin position="1062"/>
        <end position="1081"/>
    </location>
</feature>
<dbReference type="EMBL" id="CP071793">
    <property type="protein sequence ID" value="QTD48135.1"/>
    <property type="molecule type" value="Genomic_DNA"/>
</dbReference>
<dbReference type="KEGG" id="scor:J3U87_21325"/>
<reference evidence="3" key="1">
    <citation type="submission" date="2021-03" db="EMBL/GenBank/DDBJ databases">
        <title>Acanthopleuribacteraceae sp. M133.</title>
        <authorList>
            <person name="Wang G."/>
        </authorList>
    </citation>
    <scope>NUCLEOTIDE SEQUENCE</scope>
    <source>
        <strain evidence="3">M133</strain>
    </source>
</reference>
<keyword evidence="2" id="KW-0812">Transmembrane</keyword>
<feature type="transmembrane region" description="Helical" evidence="2">
    <location>
        <begin position="507"/>
        <end position="525"/>
    </location>
</feature>
<feature type="transmembrane region" description="Helical" evidence="2">
    <location>
        <begin position="445"/>
        <end position="466"/>
    </location>
</feature>
<feature type="transmembrane region" description="Helical" evidence="2">
    <location>
        <begin position="1126"/>
        <end position="1159"/>
    </location>
</feature>
<feature type="region of interest" description="Disordered" evidence="1">
    <location>
        <begin position="357"/>
        <end position="390"/>
    </location>
</feature>
<feature type="transmembrane region" description="Helical" evidence="2">
    <location>
        <begin position="1004"/>
        <end position="1025"/>
    </location>
</feature>
<feature type="transmembrane region" description="Helical" evidence="2">
    <location>
        <begin position="1443"/>
        <end position="1462"/>
    </location>
</feature>
<keyword evidence="4" id="KW-1185">Reference proteome</keyword>
<gene>
    <name evidence="3" type="ORF">J3U87_21325</name>
</gene>
<feature type="transmembrane region" description="Helical" evidence="2">
    <location>
        <begin position="770"/>
        <end position="786"/>
    </location>
</feature>
<feature type="transmembrane region" description="Helical" evidence="2">
    <location>
        <begin position="1273"/>
        <end position="1298"/>
    </location>
</feature>
<feature type="transmembrane region" description="Helical" evidence="2">
    <location>
        <begin position="1171"/>
        <end position="1188"/>
    </location>
</feature>
<feature type="transmembrane region" description="Helical" evidence="2">
    <location>
        <begin position="622"/>
        <end position="643"/>
    </location>
</feature>
<feature type="transmembrane region" description="Helical" evidence="2">
    <location>
        <begin position="593"/>
        <end position="610"/>
    </location>
</feature>
<feature type="transmembrane region" description="Helical" evidence="2">
    <location>
        <begin position="1241"/>
        <end position="1261"/>
    </location>
</feature>
<accession>A0A8A4TNH1</accession>
<protein>
    <submittedName>
        <fullName evidence="3">Uncharacterized protein</fullName>
    </submittedName>
</protein>
<sequence>MRSVPTPEQSLVYLARLRSAIWRLCSDKKLEIADYQRLVSQLDTATNEKVSQLDPLALDQLLAETSRFEVLLDQQPIRVIQEAERTRIWLAKHRAAHQAGQTDIEVGELFEQDPDARFPLHAFDWSAHLRRLNALLALLDQPTPCLDAVREAAVAFFSALPPIPFATGSHRPDPTASSALLDTLDLSRHERNHLQARLGRKAIPAPPATFTTIAMGEATSESLWCEGDAGWKRLHDRCSQPGIANDARLAGLVLGWRGPGQARLILDWMKHQKWNGPARAWLCARLGMDPKVASNQIEYRLNAAARDDRMGRMAFGSAWKRSALPLILLQELAARETREQQAPIRLLLEQWIRTQRPASAANTDPATSPPEAIAVPKSEKNEPDAAMGRQAESEVIGEALGVDQDEGMDLEDLSAPVRRQEIDDHVVETTSTWNLYLKPFLSENWLGLIGAISLTAAWLFLSMWLWEKGVTFRVLAGTVPIAVFALGSAWVTSFFERREVHGTSPRATALLASLTFLSVPFYLLLTTSLTLSVAGNSMLGLGLGVAFLTTMSFIGKRISGPFGFAPHLYLFAASSLLLLPGLTARFAPSLLDMALQMLPLALGAVVFAGVKHAERVAPERFTYTWMIHVGHALLSSTLAMIFFRVGPKPAMFTLLLPAIAVAISFFPRRNATAVIAAGALGVLGNLLALPLDPTWLTSSLLLSGFAWYRWSTQSDHWAAREITTLHMWLIALATGRTLHLDPPDWVLLLPPAFVLANAWERHQDRGPIQLTTWGLVFLPIPLALVGALQDDLFHLIVVPATIVAILAWGHVRLHRTGQSKLWLVQQILVPLLLVSLLAGKLSPEVLGAWYPLVAVLPLAAWMLWGRLDRATFVRDHRATLQTLWLIPATAAAIWATQWAPATPKVATFTALALCGSIALLSGLRIGRRAQSPLQALLGLAAFGCTVEWVRSGLGFPEYGGLPAALAAVLLLALALRAKTHDFWALREPVDSFLSRSFPWRSPQWLPLTLRCAAGVTTLLAAGRAIFSSDILTLPAGLPHLAALVVVTGTALWAAIEEERPVFAWTAFVPMAFTVGVVAWWTPSTWKAHVVMLMLALFQCGAAWTARRRERFQGSLAPVWSAASPLVSMMAVSLGFLVIPFLWPVGALPSIGFMALLILFADRFPTKDHPGPFAHATFIATFLLWLRLYTEGFGTPASFDVFETTAFVFYAVAGFASLWWLTGPIGSRTPAPWKARYQTAMGFWRPVPALVATMLLLAEPFLAQETRLPVWSSAWVWLLLCPAVKPTFNAVFRFLRAFVACNLGVRWTGDLLSGLTIGLWLFVASEYLLERARRILRGDSAEETKSHPESDRHMEKVLYALLPLIPVAHLALWGVSQLENAHSAHTLSAPFLYALLPLVFFSAFRIQKKRLFGLGLFWFAYANFFTVVELAGRQWIPGLSLSHALAAALLFTLAVFGVAGYLCSQKEFRP</sequence>